<dbReference type="Pfam" id="PF19684">
    <property type="entry name" value="DUF6186"/>
    <property type="match status" value="1"/>
</dbReference>
<feature type="transmembrane region" description="Helical" evidence="1">
    <location>
        <begin position="45"/>
        <end position="64"/>
    </location>
</feature>
<reference evidence="2 3" key="1">
    <citation type="submission" date="2017-10" db="EMBL/GenBank/DDBJ databases">
        <title>Genome of an Actinobacterium that displays light-enhanced growth.</title>
        <authorList>
            <person name="Maresca J.A."/>
            <person name="Hempel P."/>
            <person name="Shevchenko O."/>
            <person name="Miller K.J."/>
            <person name="Hahn M.W."/>
        </authorList>
    </citation>
    <scope>NUCLEOTIDE SEQUENCE [LARGE SCALE GENOMIC DNA]</scope>
    <source>
        <strain evidence="2 3">MWH-Mo1</strain>
    </source>
</reference>
<keyword evidence="1" id="KW-0472">Membrane</keyword>
<dbReference type="OrthoDB" id="4564350at2"/>
<dbReference type="EMBL" id="CP023994">
    <property type="protein sequence ID" value="AWR21835.1"/>
    <property type="molecule type" value="Genomic_DNA"/>
</dbReference>
<dbReference type="KEGG" id="aum:AURMO_01243"/>
<dbReference type="InterPro" id="IPR046177">
    <property type="entry name" value="DUF6186"/>
</dbReference>
<dbReference type="Proteomes" id="UP000246894">
    <property type="component" value="Chromosome"/>
</dbReference>
<sequence length="72" mass="8086">MIWNLVAAGYAVIALIAIGVEIFAQRKPDTVAPIGDMLDHVMKSRTTRVAVIAAWWWFGWHFAFADTVQLNL</sequence>
<keyword evidence="1" id="KW-1133">Transmembrane helix</keyword>
<dbReference type="AlphaFoldDB" id="A0A2Z3RYH3"/>
<organism evidence="2 3">
    <name type="scientific">Aurantimicrobium photophilum</name>
    <dbReference type="NCBI Taxonomy" id="1987356"/>
    <lineage>
        <taxon>Bacteria</taxon>
        <taxon>Bacillati</taxon>
        <taxon>Actinomycetota</taxon>
        <taxon>Actinomycetes</taxon>
        <taxon>Micrococcales</taxon>
        <taxon>Microbacteriaceae</taxon>
        <taxon>Aurantimicrobium</taxon>
    </lineage>
</organism>
<evidence type="ECO:0000313" key="3">
    <source>
        <dbReference type="Proteomes" id="UP000246894"/>
    </source>
</evidence>
<proteinExistence type="predicted"/>
<evidence type="ECO:0000313" key="2">
    <source>
        <dbReference type="EMBL" id="AWR21835.1"/>
    </source>
</evidence>
<keyword evidence="1" id="KW-0812">Transmembrane</keyword>
<dbReference type="RefSeq" id="WP_110234064.1">
    <property type="nucleotide sequence ID" value="NZ_CP023994.1"/>
</dbReference>
<accession>A0A2Z3RYH3</accession>
<name>A0A2Z3RYH3_9MICO</name>
<keyword evidence="3" id="KW-1185">Reference proteome</keyword>
<evidence type="ECO:0000256" key="1">
    <source>
        <dbReference type="SAM" id="Phobius"/>
    </source>
</evidence>
<feature type="transmembrane region" description="Helical" evidence="1">
    <location>
        <begin position="6"/>
        <end position="24"/>
    </location>
</feature>
<protein>
    <submittedName>
        <fullName evidence="2">Uncharacterized protein</fullName>
    </submittedName>
</protein>
<gene>
    <name evidence="2" type="ORF">AURMO_01243</name>
</gene>